<dbReference type="OrthoDB" id="8454417at2"/>
<reference evidence="1 2" key="1">
    <citation type="submission" date="2018-08" db="EMBL/GenBank/DDBJ databases">
        <title>Complete genome sequencing of Blastochloris tepida GI.</title>
        <authorList>
            <person name="Tsukatani Y."/>
            <person name="Mori H."/>
        </authorList>
    </citation>
    <scope>NUCLEOTIDE SEQUENCE [LARGE SCALE GENOMIC DNA]</scope>
    <source>
        <strain evidence="1 2">GI</strain>
    </source>
</reference>
<dbReference type="EMBL" id="AP018907">
    <property type="protein sequence ID" value="BBF92141.1"/>
    <property type="molecule type" value="Genomic_DNA"/>
</dbReference>
<keyword evidence="2" id="KW-1185">Reference proteome</keyword>
<dbReference type="AlphaFoldDB" id="A0A348FXV8"/>
<evidence type="ECO:0000313" key="2">
    <source>
        <dbReference type="Proteomes" id="UP000266934"/>
    </source>
</evidence>
<dbReference type="KEGG" id="blag:BLTE_08260"/>
<gene>
    <name evidence="1" type="ORF">BLTE_08260</name>
</gene>
<dbReference type="RefSeq" id="WP_126397876.1">
    <property type="nucleotide sequence ID" value="NZ_AP018907.1"/>
</dbReference>
<evidence type="ECO:0000313" key="1">
    <source>
        <dbReference type="EMBL" id="BBF92141.1"/>
    </source>
</evidence>
<dbReference type="Proteomes" id="UP000266934">
    <property type="component" value="Chromosome"/>
</dbReference>
<proteinExistence type="predicted"/>
<sequence>MVLGWWRRRQAYAAAVEDQAAELIAQHGDHAYRLARDAGRLTSADDLQVHFWAKVAQEIARRQGHEIGADTATRYLER</sequence>
<name>A0A348FXV8_9HYPH</name>
<organism evidence="1 2">
    <name type="scientific">Blastochloris tepida</name>
    <dbReference type="NCBI Taxonomy" id="2233851"/>
    <lineage>
        <taxon>Bacteria</taxon>
        <taxon>Pseudomonadati</taxon>
        <taxon>Pseudomonadota</taxon>
        <taxon>Alphaproteobacteria</taxon>
        <taxon>Hyphomicrobiales</taxon>
        <taxon>Blastochloridaceae</taxon>
        <taxon>Blastochloris</taxon>
    </lineage>
</organism>
<protein>
    <submittedName>
        <fullName evidence="1">Uncharacterized protein</fullName>
    </submittedName>
</protein>
<accession>A0A348FXV8</accession>